<evidence type="ECO:0000256" key="1">
    <source>
        <dbReference type="SAM" id="MobiDB-lite"/>
    </source>
</evidence>
<protein>
    <recommendedName>
        <fullName evidence="4">Polymerase nucleotidyl transferase domain-containing protein</fullName>
    </recommendedName>
</protein>
<gene>
    <name evidence="2" type="ORF">QNI22_34255</name>
</gene>
<evidence type="ECO:0008006" key="4">
    <source>
        <dbReference type="Google" id="ProtNLM"/>
    </source>
</evidence>
<dbReference type="AlphaFoldDB" id="A0AAE3UHR9"/>
<dbReference type="EMBL" id="JASJOU010000018">
    <property type="protein sequence ID" value="MDJ1505770.1"/>
    <property type="molecule type" value="Genomic_DNA"/>
</dbReference>
<keyword evidence="3" id="KW-1185">Reference proteome</keyword>
<sequence>MFYYSGHQPSNSLQIDNDSSSNSDSLQQTHPNDFFLVGTDGFFHSINRPLPTVTRIIIDDLVKQYTILWKDAVISVYLRGSHLNGEVKGKTDFDTVVVLKDFVAIDLQKVFAYINNSLQHKYPFIKYFDTYVINESAIANNRYLQFVVSVLSMRVYGEPIEKGFTRFKPNKDCIFLLHNLPQKLAMATQMDRMQADFNQQIIFNHVIKHLLRSAQELVLEREKCYTRNITLCQSLFARYYPDQAQLSHTLLKSYNVGQSTKLVLLMEQFSQILREEYGKLYPAASDQLLTRVD</sequence>
<dbReference type="Proteomes" id="UP001232063">
    <property type="component" value="Unassembled WGS sequence"/>
</dbReference>
<evidence type="ECO:0000313" key="2">
    <source>
        <dbReference type="EMBL" id="MDJ1505770.1"/>
    </source>
</evidence>
<organism evidence="2 3">
    <name type="scientific">Xanthocytophaga agilis</name>
    <dbReference type="NCBI Taxonomy" id="3048010"/>
    <lineage>
        <taxon>Bacteria</taxon>
        <taxon>Pseudomonadati</taxon>
        <taxon>Bacteroidota</taxon>
        <taxon>Cytophagia</taxon>
        <taxon>Cytophagales</taxon>
        <taxon>Rhodocytophagaceae</taxon>
        <taxon>Xanthocytophaga</taxon>
    </lineage>
</organism>
<proteinExistence type="predicted"/>
<feature type="region of interest" description="Disordered" evidence="1">
    <location>
        <begin position="1"/>
        <end position="26"/>
    </location>
</feature>
<feature type="compositionally biased region" description="Low complexity" evidence="1">
    <location>
        <begin position="10"/>
        <end position="26"/>
    </location>
</feature>
<comment type="caution">
    <text evidence="2">The sequence shown here is derived from an EMBL/GenBank/DDBJ whole genome shotgun (WGS) entry which is preliminary data.</text>
</comment>
<name>A0AAE3UHR9_9BACT</name>
<evidence type="ECO:0000313" key="3">
    <source>
        <dbReference type="Proteomes" id="UP001232063"/>
    </source>
</evidence>
<reference evidence="2" key="1">
    <citation type="submission" date="2023-05" db="EMBL/GenBank/DDBJ databases">
        <authorList>
            <person name="Zhang X."/>
        </authorList>
    </citation>
    <scope>NUCLEOTIDE SEQUENCE</scope>
    <source>
        <strain evidence="2">BD1B2-1</strain>
    </source>
</reference>
<dbReference type="RefSeq" id="WP_314518168.1">
    <property type="nucleotide sequence ID" value="NZ_JASJOU010000018.1"/>
</dbReference>
<accession>A0AAE3UHR9</accession>